<organism evidence="3 4">
    <name type="scientific">Oikopleura dioica</name>
    <name type="common">Tunicate</name>
    <dbReference type="NCBI Taxonomy" id="34765"/>
    <lineage>
        <taxon>Eukaryota</taxon>
        <taxon>Metazoa</taxon>
        <taxon>Chordata</taxon>
        <taxon>Tunicata</taxon>
        <taxon>Appendicularia</taxon>
        <taxon>Copelata</taxon>
        <taxon>Oikopleuridae</taxon>
        <taxon>Oikopleura</taxon>
    </lineage>
</organism>
<feature type="chain" id="PRO_5046258461" evidence="1">
    <location>
        <begin position="16"/>
        <end position="402"/>
    </location>
</feature>
<protein>
    <submittedName>
        <fullName evidence="3">Oidioi.mRNA.OKI2018_I69.PAR.g11355.t1.cds</fullName>
    </submittedName>
</protein>
<dbReference type="Pfam" id="PF25752">
    <property type="entry name" value="DUF1619_N"/>
    <property type="match status" value="1"/>
</dbReference>
<keyword evidence="1" id="KW-0732">Signal</keyword>
<dbReference type="PANTHER" id="PTHR14611:SF2">
    <property type="entry name" value="TECTONIC"/>
    <property type="match status" value="1"/>
</dbReference>
<reference evidence="3 4" key="1">
    <citation type="submission" date="2021-04" db="EMBL/GenBank/DDBJ databases">
        <authorList>
            <person name="Bliznina A."/>
        </authorList>
    </citation>
    <scope>NUCLEOTIDE SEQUENCE [LARGE SCALE GENOMIC DNA]</scope>
</reference>
<dbReference type="PANTHER" id="PTHR14611">
    <property type="entry name" value="TECTONIC FAMILY MEMBER"/>
    <property type="match status" value="1"/>
</dbReference>
<accession>A0ABN7RYC4</accession>
<sequence length="402" mass="43394">MRVFGILLGLFGASSQDINSVASICTCDLTNKCDFNCCCDSSCTAEDKALFSDCIKVPGLDVDTQFCTFSKLAQSQYEFTTVSTDSSNPLCIKIDNTDFRESFVASDPITTAEALNNAITNIDVNPWPTPAVSVGISFLSERESSCFHNTQTDCGTGNWLDSSTFLTITPSGITPTISCLDSAGNAMTCQPSSYATSTCSNAVVKSEINFTFANGAITAVTIINTLKDVSTAVTSQTISLSFLPQDTKFFSGNPGYIVGRPLRQIKVESGSNVAGDYTFRAMDRTICDNINDAFFDRSHIVNFGIDYSASCVYQVATDATCDATQALIKNALRQQESKLFAAFGNVLADAEDQSLWLAPICSNDNCEPSAQCDVSQNTFVSGLHYRIFYQNTGYIQAPQKKV</sequence>
<gene>
    <name evidence="3" type="ORF">OKIOD_LOCUS2913</name>
</gene>
<proteinExistence type="predicted"/>
<dbReference type="Proteomes" id="UP001158576">
    <property type="component" value="Chromosome PAR"/>
</dbReference>
<dbReference type="InterPro" id="IPR057724">
    <property type="entry name" value="TCTN1-3_N"/>
</dbReference>
<evidence type="ECO:0000313" key="3">
    <source>
        <dbReference type="EMBL" id="CAG5086791.1"/>
    </source>
</evidence>
<feature type="signal peptide" evidence="1">
    <location>
        <begin position="1"/>
        <end position="15"/>
    </location>
</feature>
<dbReference type="EMBL" id="OU015568">
    <property type="protein sequence ID" value="CAG5086791.1"/>
    <property type="molecule type" value="Genomic_DNA"/>
</dbReference>
<evidence type="ECO:0000259" key="2">
    <source>
        <dbReference type="Pfam" id="PF25752"/>
    </source>
</evidence>
<evidence type="ECO:0000256" key="1">
    <source>
        <dbReference type="SAM" id="SignalP"/>
    </source>
</evidence>
<dbReference type="InterPro" id="IPR040354">
    <property type="entry name" value="TCTN1-3"/>
</dbReference>
<evidence type="ECO:0000313" key="4">
    <source>
        <dbReference type="Proteomes" id="UP001158576"/>
    </source>
</evidence>
<keyword evidence="4" id="KW-1185">Reference proteome</keyword>
<name>A0ABN7RYC4_OIKDI</name>
<feature type="domain" description="Tectonic-1-3 N-terminal" evidence="2">
    <location>
        <begin position="16"/>
        <end position="104"/>
    </location>
</feature>